<evidence type="ECO:0000313" key="3">
    <source>
        <dbReference type="Proteomes" id="UP000683000"/>
    </source>
</evidence>
<sequence>MRVLSPASDAPTLAPLRHDTKEADPINNEEAKMTNARASSIAVTSTIPTVVLDTDAVSDNMAARLCTSFLGHVLFLKNQVPFPVGQLARMPTSNNTSRAAKKRHELLNSFDTLASHLYTTFIALSTALALRGTPEKAQVETEAILLQHQKHGLTRAFFAVVLGPTVGTAKSRVIVGIDGLETKVWGLREDDSHKVTRTRDVSEEDGDDDSSESASDADDEDEDEESGDEESQGSSEEEEEDASGSDVDASPPPSRSPSPAPSSDSDSSPSTAQRAEYQETIRAAERLLSRTLASACAEDDGQGLAAEMAPTQIHVLLRAPRRFDHPSWIPRQNLCTSLDGYLADFLAESGQAPISCDTAAKKRTKASKVQGVWIKSRGSVAQTQEVSEQDLAEEDEMIWWSWDGKLVGFTDW</sequence>
<dbReference type="EMBL" id="JAGFBS010000015">
    <property type="protein sequence ID" value="KAG6375308.1"/>
    <property type="molecule type" value="Genomic_DNA"/>
</dbReference>
<dbReference type="OrthoDB" id="2387165at2759"/>
<feature type="region of interest" description="Disordered" evidence="1">
    <location>
        <begin position="192"/>
        <end position="276"/>
    </location>
</feature>
<reference evidence="2" key="1">
    <citation type="submission" date="2021-03" db="EMBL/GenBank/DDBJ databases">
        <title>Evolutionary innovations through gain and loss of genes in the ectomycorrhizal Boletales.</title>
        <authorList>
            <person name="Wu G."/>
            <person name="Miyauchi S."/>
            <person name="Morin E."/>
            <person name="Yang Z.-L."/>
            <person name="Xu J."/>
            <person name="Martin F.M."/>
        </authorList>
    </citation>
    <scope>NUCLEOTIDE SEQUENCE</scope>
    <source>
        <strain evidence="2">BR01</strain>
    </source>
</reference>
<feature type="compositionally biased region" description="Acidic residues" evidence="1">
    <location>
        <begin position="202"/>
        <end position="243"/>
    </location>
</feature>
<dbReference type="Proteomes" id="UP000683000">
    <property type="component" value="Unassembled WGS sequence"/>
</dbReference>
<name>A0A8I3A808_9AGAM</name>
<feature type="region of interest" description="Disordered" evidence="1">
    <location>
        <begin position="1"/>
        <end position="25"/>
    </location>
</feature>
<feature type="compositionally biased region" description="Pro residues" evidence="1">
    <location>
        <begin position="250"/>
        <end position="260"/>
    </location>
</feature>
<comment type="caution">
    <text evidence="2">The sequence shown here is derived from an EMBL/GenBank/DDBJ whole genome shotgun (WGS) entry which is preliminary data.</text>
</comment>
<evidence type="ECO:0000256" key="1">
    <source>
        <dbReference type="SAM" id="MobiDB-lite"/>
    </source>
</evidence>
<gene>
    <name evidence="2" type="ORF">JVT61DRAFT_3533</name>
</gene>
<evidence type="ECO:0000313" key="2">
    <source>
        <dbReference type="EMBL" id="KAG6375308.1"/>
    </source>
</evidence>
<feature type="compositionally biased region" description="Basic and acidic residues" evidence="1">
    <location>
        <begin position="16"/>
        <end position="25"/>
    </location>
</feature>
<proteinExistence type="predicted"/>
<dbReference type="Gene3D" id="3.30.900.20">
    <property type="match status" value="1"/>
</dbReference>
<protein>
    <submittedName>
        <fullName evidence="2">Uncharacterized protein</fullName>
    </submittedName>
</protein>
<keyword evidence="3" id="KW-1185">Reference proteome</keyword>
<dbReference type="InterPro" id="IPR053729">
    <property type="entry name" value="MAD2L1BP_domain_sf"/>
</dbReference>
<feature type="compositionally biased region" description="Low complexity" evidence="1">
    <location>
        <begin position="261"/>
        <end position="270"/>
    </location>
</feature>
<feature type="compositionally biased region" description="Basic and acidic residues" evidence="1">
    <location>
        <begin position="192"/>
        <end position="201"/>
    </location>
</feature>
<accession>A0A8I3A808</accession>
<dbReference type="AlphaFoldDB" id="A0A8I3A808"/>
<organism evidence="2 3">
    <name type="scientific">Boletus reticuloceps</name>
    <dbReference type="NCBI Taxonomy" id="495285"/>
    <lineage>
        <taxon>Eukaryota</taxon>
        <taxon>Fungi</taxon>
        <taxon>Dikarya</taxon>
        <taxon>Basidiomycota</taxon>
        <taxon>Agaricomycotina</taxon>
        <taxon>Agaricomycetes</taxon>
        <taxon>Agaricomycetidae</taxon>
        <taxon>Boletales</taxon>
        <taxon>Boletineae</taxon>
        <taxon>Boletaceae</taxon>
        <taxon>Boletoideae</taxon>
        <taxon>Boletus</taxon>
    </lineage>
</organism>